<dbReference type="Pfam" id="PF16224">
    <property type="entry name" value="DUF4883"/>
    <property type="match status" value="1"/>
</dbReference>
<dbReference type="CDD" id="cd15786">
    <property type="entry name" value="CPF_1278_like"/>
    <property type="match status" value="1"/>
</dbReference>
<keyword evidence="1" id="KW-1133">Transmembrane helix</keyword>
<dbReference type="EMBL" id="JAHLQL010000005">
    <property type="protein sequence ID" value="MBU5592799.1"/>
    <property type="molecule type" value="Genomic_DNA"/>
</dbReference>
<evidence type="ECO:0000256" key="1">
    <source>
        <dbReference type="SAM" id="Phobius"/>
    </source>
</evidence>
<keyword evidence="3" id="KW-1185">Reference proteome</keyword>
<accession>A0ABS6F2R1</accession>
<dbReference type="Proteomes" id="UP000736583">
    <property type="component" value="Unassembled WGS sequence"/>
</dbReference>
<dbReference type="RefSeq" id="WP_032120846.1">
    <property type="nucleotide sequence ID" value="NZ_JAHLQL010000005.1"/>
</dbReference>
<sequence length="159" mass="19007">MKLRYFILIIILCPILLISCNFRYPDYFPFKNKPNGHFYTEDLFLNLNKDENFSCRVYESNLHKEASLNKEQLSTLTEFFSSLTLDNFVEKPKDFSEKPVYKMFITANSKKYIIDIYNDTNISIYPWDGNYDIDFINMKNIHSAYNLFSFCKYTINNPK</sequence>
<reference evidence="2 3" key="1">
    <citation type="submission" date="2021-06" db="EMBL/GenBank/DDBJ databases">
        <authorList>
            <person name="Sun Q."/>
            <person name="Li D."/>
        </authorList>
    </citation>
    <scope>NUCLEOTIDE SEQUENCE [LARGE SCALE GENOMIC DNA]</scope>
    <source>
        <strain evidence="2 3">MSJ-4</strain>
    </source>
</reference>
<name>A0ABS6F2R1_9CLOT</name>
<dbReference type="InterPro" id="IPR032619">
    <property type="entry name" value="DUF4883"/>
</dbReference>
<keyword evidence="1" id="KW-0472">Membrane</keyword>
<dbReference type="PROSITE" id="PS51257">
    <property type="entry name" value="PROKAR_LIPOPROTEIN"/>
    <property type="match status" value="1"/>
</dbReference>
<gene>
    <name evidence="2" type="ORF">KQI89_13685</name>
</gene>
<organism evidence="2 3">
    <name type="scientific">Clostridium simiarum</name>
    <dbReference type="NCBI Taxonomy" id="2841506"/>
    <lineage>
        <taxon>Bacteria</taxon>
        <taxon>Bacillati</taxon>
        <taxon>Bacillota</taxon>
        <taxon>Clostridia</taxon>
        <taxon>Eubacteriales</taxon>
        <taxon>Clostridiaceae</taxon>
        <taxon>Clostridium</taxon>
    </lineage>
</organism>
<evidence type="ECO:0000313" key="3">
    <source>
        <dbReference type="Proteomes" id="UP000736583"/>
    </source>
</evidence>
<proteinExistence type="predicted"/>
<feature type="transmembrane region" description="Helical" evidence="1">
    <location>
        <begin position="6"/>
        <end position="24"/>
    </location>
</feature>
<keyword evidence="1" id="KW-0812">Transmembrane</keyword>
<dbReference type="Gene3D" id="3.30.1490.410">
    <property type="entry name" value="Uncharacterised protein PF16224, DUF4883"/>
    <property type="match status" value="1"/>
</dbReference>
<protein>
    <submittedName>
        <fullName evidence="2">DUF4883 family protein</fullName>
    </submittedName>
</protein>
<comment type="caution">
    <text evidence="2">The sequence shown here is derived from an EMBL/GenBank/DDBJ whole genome shotgun (WGS) entry which is preliminary data.</text>
</comment>
<evidence type="ECO:0000313" key="2">
    <source>
        <dbReference type="EMBL" id="MBU5592799.1"/>
    </source>
</evidence>